<evidence type="ECO:0000313" key="2">
    <source>
        <dbReference type="Proteomes" id="UP000182680"/>
    </source>
</evidence>
<sequence length="153" mass="16647">MREQLQRITSLLAQACATYPGGKRGVFKAIEHEEGRGLSESSLYTALNANPTAPDTLKVSQLVNVMRVTADVAPLRYLAAMFGYAIVSYEAEAPDAPTAEGEMLQDFPAVVRFHEVGQRYLDGKACAAELLQAQEMALAELRQTTAKVIEEGK</sequence>
<gene>
    <name evidence="1" type="ORF">SAMN02910291_00486</name>
</gene>
<dbReference type="RefSeq" id="WP_072311277.1">
    <property type="nucleotide sequence ID" value="NZ_FPIW01000005.1"/>
</dbReference>
<protein>
    <submittedName>
        <fullName evidence="1">Uncharacterized protein</fullName>
    </submittedName>
</protein>
<comment type="caution">
    <text evidence="1">The sequence shown here is derived from an EMBL/GenBank/DDBJ whole genome shotgun (WGS) entry which is preliminary data.</text>
</comment>
<proteinExistence type="predicted"/>
<name>A0AA94HRN6_DESDE</name>
<organism evidence="1 2">
    <name type="scientific">Desulfovibrio desulfuricans</name>
    <dbReference type="NCBI Taxonomy" id="876"/>
    <lineage>
        <taxon>Bacteria</taxon>
        <taxon>Pseudomonadati</taxon>
        <taxon>Thermodesulfobacteriota</taxon>
        <taxon>Desulfovibrionia</taxon>
        <taxon>Desulfovibrionales</taxon>
        <taxon>Desulfovibrionaceae</taxon>
        <taxon>Desulfovibrio</taxon>
    </lineage>
</organism>
<evidence type="ECO:0000313" key="1">
    <source>
        <dbReference type="EMBL" id="SFW23235.1"/>
    </source>
</evidence>
<accession>A0AA94HRN6</accession>
<dbReference type="EMBL" id="FPIW01000005">
    <property type="protein sequence ID" value="SFW23235.1"/>
    <property type="molecule type" value="Genomic_DNA"/>
</dbReference>
<reference evidence="2" key="1">
    <citation type="submission" date="2016-11" db="EMBL/GenBank/DDBJ databases">
        <authorList>
            <person name="Jaros S."/>
            <person name="Januszkiewicz K."/>
            <person name="Wedrychowicz H."/>
        </authorList>
    </citation>
    <scope>NUCLEOTIDE SEQUENCE [LARGE SCALE GENOMIC DNA]</scope>
    <source>
        <strain evidence="2">DSM 7057</strain>
    </source>
</reference>
<dbReference type="Proteomes" id="UP000182680">
    <property type="component" value="Unassembled WGS sequence"/>
</dbReference>
<dbReference type="AlphaFoldDB" id="A0AA94HRN6"/>